<dbReference type="Gene3D" id="3.20.20.450">
    <property type="entry name" value="EAL domain"/>
    <property type="match status" value="1"/>
</dbReference>
<gene>
    <name evidence="4" type="ORF">ACFQDO_10970</name>
</gene>
<dbReference type="InterPro" id="IPR029787">
    <property type="entry name" value="Nucleotide_cyclase"/>
</dbReference>
<feature type="transmembrane region" description="Helical" evidence="1">
    <location>
        <begin position="273"/>
        <end position="297"/>
    </location>
</feature>
<name>A0ABW1JF13_9ACTN</name>
<proteinExistence type="predicted"/>
<dbReference type="SMART" id="SM00267">
    <property type="entry name" value="GGDEF"/>
    <property type="match status" value="1"/>
</dbReference>
<comment type="caution">
    <text evidence="4">The sequence shown here is derived from an EMBL/GenBank/DDBJ whole genome shotgun (WGS) entry which is preliminary data.</text>
</comment>
<dbReference type="SMART" id="SM00052">
    <property type="entry name" value="EAL"/>
    <property type="match status" value="1"/>
</dbReference>
<evidence type="ECO:0000256" key="1">
    <source>
        <dbReference type="SAM" id="Phobius"/>
    </source>
</evidence>
<keyword evidence="1" id="KW-0812">Transmembrane</keyword>
<dbReference type="EMBL" id="JBHSRD010000004">
    <property type="protein sequence ID" value="MFC6007651.1"/>
    <property type="molecule type" value="Genomic_DNA"/>
</dbReference>
<dbReference type="CDD" id="cd01948">
    <property type="entry name" value="EAL"/>
    <property type="match status" value="1"/>
</dbReference>
<dbReference type="Proteomes" id="UP001596189">
    <property type="component" value="Unassembled WGS sequence"/>
</dbReference>
<evidence type="ECO:0000313" key="4">
    <source>
        <dbReference type="EMBL" id="MFC6007651.1"/>
    </source>
</evidence>
<dbReference type="PANTHER" id="PTHR33121">
    <property type="entry name" value="CYCLIC DI-GMP PHOSPHODIESTERASE PDEF"/>
    <property type="match status" value="1"/>
</dbReference>
<dbReference type="SUPFAM" id="SSF55073">
    <property type="entry name" value="Nucleotide cyclase"/>
    <property type="match status" value="1"/>
</dbReference>
<dbReference type="PANTHER" id="PTHR33121:SF70">
    <property type="entry name" value="SIGNALING PROTEIN YKOW"/>
    <property type="match status" value="1"/>
</dbReference>
<feature type="domain" description="EAL" evidence="2">
    <location>
        <begin position="495"/>
        <end position="748"/>
    </location>
</feature>
<dbReference type="NCBIfam" id="TIGR00254">
    <property type="entry name" value="GGDEF"/>
    <property type="match status" value="1"/>
</dbReference>
<feature type="transmembrane region" description="Helical" evidence="1">
    <location>
        <begin position="173"/>
        <end position="196"/>
    </location>
</feature>
<dbReference type="Pfam" id="PF00563">
    <property type="entry name" value="EAL"/>
    <property type="match status" value="1"/>
</dbReference>
<feature type="transmembrane region" description="Helical" evidence="1">
    <location>
        <begin position="138"/>
        <end position="161"/>
    </location>
</feature>
<accession>A0ABW1JF13</accession>
<dbReference type="PROSITE" id="PS50887">
    <property type="entry name" value="GGDEF"/>
    <property type="match status" value="1"/>
</dbReference>
<feature type="transmembrane region" description="Helical" evidence="1">
    <location>
        <begin position="20"/>
        <end position="38"/>
    </location>
</feature>
<feature type="transmembrane region" description="Helical" evidence="1">
    <location>
        <begin position="208"/>
        <end position="227"/>
    </location>
</feature>
<evidence type="ECO:0000259" key="2">
    <source>
        <dbReference type="PROSITE" id="PS50883"/>
    </source>
</evidence>
<feature type="transmembrane region" description="Helical" evidence="1">
    <location>
        <begin position="233"/>
        <end position="252"/>
    </location>
</feature>
<evidence type="ECO:0000259" key="3">
    <source>
        <dbReference type="PROSITE" id="PS50887"/>
    </source>
</evidence>
<organism evidence="4 5">
    <name type="scientific">Angustibacter luteus</name>
    <dbReference type="NCBI Taxonomy" id="658456"/>
    <lineage>
        <taxon>Bacteria</taxon>
        <taxon>Bacillati</taxon>
        <taxon>Actinomycetota</taxon>
        <taxon>Actinomycetes</taxon>
        <taxon>Kineosporiales</taxon>
        <taxon>Kineosporiaceae</taxon>
    </lineage>
</organism>
<keyword evidence="1" id="KW-0472">Membrane</keyword>
<dbReference type="InterPro" id="IPR035919">
    <property type="entry name" value="EAL_sf"/>
</dbReference>
<reference evidence="5" key="1">
    <citation type="journal article" date="2019" name="Int. J. Syst. Evol. Microbiol.">
        <title>The Global Catalogue of Microorganisms (GCM) 10K type strain sequencing project: providing services to taxonomists for standard genome sequencing and annotation.</title>
        <authorList>
            <consortium name="The Broad Institute Genomics Platform"/>
            <consortium name="The Broad Institute Genome Sequencing Center for Infectious Disease"/>
            <person name="Wu L."/>
            <person name="Ma J."/>
        </authorList>
    </citation>
    <scope>NUCLEOTIDE SEQUENCE [LARGE SCALE GENOMIC DNA]</scope>
    <source>
        <strain evidence="5">KACC 14249</strain>
    </source>
</reference>
<dbReference type="PROSITE" id="PS50883">
    <property type="entry name" value="EAL"/>
    <property type="match status" value="1"/>
</dbReference>
<sequence>MADGRATTPRADVTQRRLGAAALTVAALGTGSTLVLPGSADGPAIRAALVVTLTVFFLLQLTRLLVVAGNDPRRRTALLVLVAGVTLWAAGSAMVSASQAVSVSVVTFPAPGEIFYLTSYLGMAAFLLLDVPRPRLPALALGLDAAVVCGAAVCVASFFVLKPLAGTFDRGGLTLLLAILYPLIDLVLATVVLAQMMLRHRTRSRRTVGLAVAFLALAAADSSFMLSLKADSYSSSVLLDVLWGGAFALLVGSACRRERAELAPKPDLQRSRMLIAAASVALLALVLHPGGTIGWYITVPAIVTLVCAGGRMTLALKEARGAAESLRLSMTDELTGLPNRRAVLTATDEGLARQDPLAFMLLDLDGFKDINDSLGHGTGDAVLRTVAHRMQSTLPHDVLVARLGGDEFAVLAQGDDELALLELAQELRQVLLAAVHIDNLDLAIRASIGITVRRDGDRSATDLLRRADVAMYEAKQARAGALLYDPSQEVFTRQRLQRSEELRAAITQGQLVLWYQPQVDALTRRLIAMEALVRWQHPSEGLLGPMEFLPDARRAGLMPMLSEWVARQAVRDARAFAASGWTFRVAMNCAPVELLGGQLLPHLFLALEEAGLPGDRLLIEVTEDSFLSDPERARDALYELREHQVQVAIDDYGTGFSSLAYLRDLPVQELKMDRSFVATLLTDERTRLIVETTTNMAHAMGMRLVAEGVEDEATALALVEMGVDVLQGYHVARPMPLSDVDPWVRRWATQVPPTRGKVLPAPRIG</sequence>
<dbReference type="Gene3D" id="3.30.70.270">
    <property type="match status" value="1"/>
</dbReference>
<feature type="transmembrane region" description="Helical" evidence="1">
    <location>
        <begin position="114"/>
        <end position="131"/>
    </location>
</feature>
<feature type="transmembrane region" description="Helical" evidence="1">
    <location>
        <begin position="44"/>
        <end position="66"/>
    </location>
</feature>
<dbReference type="RefSeq" id="WP_345715671.1">
    <property type="nucleotide sequence ID" value="NZ_BAABFP010000002.1"/>
</dbReference>
<dbReference type="SUPFAM" id="SSF141868">
    <property type="entry name" value="EAL domain-like"/>
    <property type="match status" value="1"/>
</dbReference>
<dbReference type="InterPro" id="IPR043128">
    <property type="entry name" value="Rev_trsase/Diguanyl_cyclase"/>
</dbReference>
<protein>
    <submittedName>
        <fullName evidence="4">Bifunctional diguanylate cyclase/phosphodiesterase</fullName>
    </submittedName>
</protein>
<keyword evidence="5" id="KW-1185">Reference proteome</keyword>
<dbReference type="CDD" id="cd01949">
    <property type="entry name" value="GGDEF"/>
    <property type="match status" value="1"/>
</dbReference>
<evidence type="ECO:0000313" key="5">
    <source>
        <dbReference type="Proteomes" id="UP001596189"/>
    </source>
</evidence>
<feature type="domain" description="GGDEF" evidence="3">
    <location>
        <begin position="355"/>
        <end position="486"/>
    </location>
</feature>
<dbReference type="InterPro" id="IPR050706">
    <property type="entry name" value="Cyclic-di-GMP_PDE-like"/>
</dbReference>
<keyword evidence="1" id="KW-1133">Transmembrane helix</keyword>
<feature type="transmembrane region" description="Helical" evidence="1">
    <location>
        <begin position="78"/>
        <end position="102"/>
    </location>
</feature>
<dbReference type="InterPro" id="IPR000160">
    <property type="entry name" value="GGDEF_dom"/>
</dbReference>
<dbReference type="Pfam" id="PF00990">
    <property type="entry name" value="GGDEF"/>
    <property type="match status" value="1"/>
</dbReference>
<dbReference type="InterPro" id="IPR001633">
    <property type="entry name" value="EAL_dom"/>
</dbReference>